<keyword evidence="8" id="KW-1185">Reference proteome</keyword>
<keyword evidence="4 5" id="KW-0472">Membrane</keyword>
<gene>
    <name evidence="7" type="ORF">F8M41_018732</name>
</gene>
<evidence type="ECO:0000256" key="1">
    <source>
        <dbReference type="ARBA" id="ARBA00004127"/>
    </source>
</evidence>
<keyword evidence="2 5" id="KW-0812">Transmembrane</keyword>
<keyword evidence="3 5" id="KW-1133">Transmembrane helix</keyword>
<evidence type="ECO:0000256" key="3">
    <source>
        <dbReference type="ARBA" id="ARBA00022989"/>
    </source>
</evidence>
<feature type="transmembrane region" description="Helical" evidence="5">
    <location>
        <begin position="72"/>
        <end position="93"/>
    </location>
</feature>
<sequence length="140" mass="16514">MVENENEIEKQIQSHHDTELQPIAIEECEIRFEGYKAKTWNYIEITFGFSYWNTSLSLIIISFFILRLFDHTFQNVGLVFISLGGTMLFIALFRRRKHLKHMRDRSKPFVTSGGYVLFTGFIFMSAYFILLVMIATLKKK</sequence>
<dbReference type="OrthoDB" id="2555434at2759"/>
<comment type="subcellular location">
    <subcellularLocation>
        <location evidence="1">Endomembrane system</location>
        <topology evidence="1">Multi-pass membrane protein</topology>
    </subcellularLocation>
</comment>
<reference evidence="7 8" key="1">
    <citation type="journal article" date="2019" name="Environ. Microbiol.">
        <title>At the nexus of three kingdoms: the genome of the mycorrhizal fungus Gigaspora margarita provides insights into plant, endobacterial and fungal interactions.</title>
        <authorList>
            <person name="Venice F."/>
            <person name="Ghignone S."/>
            <person name="Salvioli di Fossalunga A."/>
            <person name="Amselem J."/>
            <person name="Novero M."/>
            <person name="Xianan X."/>
            <person name="Sedzielewska Toro K."/>
            <person name="Morin E."/>
            <person name="Lipzen A."/>
            <person name="Grigoriev I.V."/>
            <person name="Henrissat B."/>
            <person name="Martin F.M."/>
            <person name="Bonfante P."/>
        </authorList>
    </citation>
    <scope>NUCLEOTIDE SEQUENCE [LARGE SCALE GENOMIC DNA]</scope>
    <source>
        <strain evidence="7 8">BEG34</strain>
    </source>
</reference>
<evidence type="ECO:0000313" key="7">
    <source>
        <dbReference type="EMBL" id="KAF0508681.1"/>
    </source>
</evidence>
<feature type="transmembrane region" description="Helical" evidence="5">
    <location>
        <begin position="45"/>
        <end position="66"/>
    </location>
</feature>
<dbReference type="GO" id="GO:0012505">
    <property type="term" value="C:endomembrane system"/>
    <property type="evidence" value="ECO:0007669"/>
    <property type="project" value="UniProtKB-SubCell"/>
</dbReference>
<organism evidence="7 8">
    <name type="scientific">Gigaspora margarita</name>
    <dbReference type="NCBI Taxonomy" id="4874"/>
    <lineage>
        <taxon>Eukaryota</taxon>
        <taxon>Fungi</taxon>
        <taxon>Fungi incertae sedis</taxon>
        <taxon>Mucoromycota</taxon>
        <taxon>Glomeromycotina</taxon>
        <taxon>Glomeromycetes</taxon>
        <taxon>Diversisporales</taxon>
        <taxon>Gigasporaceae</taxon>
        <taxon>Gigaspora</taxon>
    </lineage>
</organism>
<evidence type="ECO:0000259" key="6">
    <source>
        <dbReference type="Pfam" id="PF02656"/>
    </source>
</evidence>
<evidence type="ECO:0000256" key="4">
    <source>
        <dbReference type="ARBA" id="ARBA00023136"/>
    </source>
</evidence>
<evidence type="ECO:0000313" key="8">
    <source>
        <dbReference type="Proteomes" id="UP000439903"/>
    </source>
</evidence>
<feature type="domain" description="DUF202" evidence="6">
    <location>
        <begin position="50"/>
        <end position="99"/>
    </location>
</feature>
<dbReference type="EMBL" id="WTPW01000463">
    <property type="protein sequence ID" value="KAF0508681.1"/>
    <property type="molecule type" value="Genomic_DNA"/>
</dbReference>
<dbReference type="Proteomes" id="UP000439903">
    <property type="component" value="Unassembled WGS sequence"/>
</dbReference>
<name>A0A8H4AL97_GIGMA</name>
<dbReference type="AlphaFoldDB" id="A0A8H4AL97"/>
<feature type="transmembrane region" description="Helical" evidence="5">
    <location>
        <begin position="114"/>
        <end position="137"/>
    </location>
</feature>
<evidence type="ECO:0000256" key="2">
    <source>
        <dbReference type="ARBA" id="ARBA00022692"/>
    </source>
</evidence>
<accession>A0A8H4AL97</accession>
<dbReference type="InterPro" id="IPR003807">
    <property type="entry name" value="DUF202"/>
</dbReference>
<protein>
    <recommendedName>
        <fullName evidence="6">DUF202 domain-containing protein</fullName>
    </recommendedName>
</protein>
<proteinExistence type="predicted"/>
<comment type="caution">
    <text evidence="7">The sequence shown here is derived from an EMBL/GenBank/DDBJ whole genome shotgun (WGS) entry which is preliminary data.</text>
</comment>
<dbReference type="Pfam" id="PF02656">
    <property type="entry name" value="DUF202"/>
    <property type="match status" value="1"/>
</dbReference>
<evidence type="ECO:0000256" key="5">
    <source>
        <dbReference type="SAM" id="Phobius"/>
    </source>
</evidence>